<dbReference type="InterPro" id="IPR052952">
    <property type="entry name" value="MFS-Transporter"/>
</dbReference>
<feature type="transmembrane region" description="Helical" evidence="4">
    <location>
        <begin position="379"/>
        <end position="399"/>
    </location>
</feature>
<feature type="transmembrane region" description="Helical" evidence="4">
    <location>
        <begin position="46"/>
        <end position="68"/>
    </location>
</feature>
<feature type="transmembrane region" description="Helical" evidence="4">
    <location>
        <begin position="80"/>
        <end position="106"/>
    </location>
</feature>
<name>A0A919CRC0_9PROT</name>
<dbReference type="PANTHER" id="PTHR23527">
    <property type="entry name" value="BLL3282 PROTEIN"/>
    <property type="match status" value="1"/>
</dbReference>
<dbReference type="AlphaFoldDB" id="A0A919CRC0"/>
<dbReference type="Proteomes" id="UP000630353">
    <property type="component" value="Unassembled WGS sequence"/>
</dbReference>
<evidence type="ECO:0000256" key="3">
    <source>
        <dbReference type="ARBA" id="ARBA00023136"/>
    </source>
</evidence>
<evidence type="ECO:0000256" key="1">
    <source>
        <dbReference type="ARBA" id="ARBA00022692"/>
    </source>
</evidence>
<feature type="transmembrane region" description="Helical" evidence="4">
    <location>
        <begin position="286"/>
        <end position="305"/>
    </location>
</feature>
<feature type="transmembrane region" description="Helical" evidence="4">
    <location>
        <begin position="219"/>
        <end position="241"/>
    </location>
</feature>
<evidence type="ECO:0000256" key="4">
    <source>
        <dbReference type="SAM" id="Phobius"/>
    </source>
</evidence>
<keyword evidence="1 4" id="KW-0812">Transmembrane</keyword>
<evidence type="ECO:0000259" key="5">
    <source>
        <dbReference type="PROSITE" id="PS50850"/>
    </source>
</evidence>
<evidence type="ECO:0000256" key="2">
    <source>
        <dbReference type="ARBA" id="ARBA00022989"/>
    </source>
</evidence>
<reference evidence="6" key="2">
    <citation type="submission" date="2020-09" db="EMBL/GenBank/DDBJ databases">
        <authorList>
            <person name="Sun Q."/>
            <person name="Kim S."/>
        </authorList>
    </citation>
    <scope>NUCLEOTIDE SEQUENCE</scope>
    <source>
        <strain evidence="6">KCTC 42651</strain>
    </source>
</reference>
<evidence type="ECO:0000313" key="7">
    <source>
        <dbReference type="Proteomes" id="UP000630353"/>
    </source>
</evidence>
<feature type="transmembrane region" description="Helical" evidence="4">
    <location>
        <begin position="253"/>
        <end position="274"/>
    </location>
</feature>
<sequence>MRGMPVWLSALGAALLMQTSAAFLTRVFPVMGPALTDAVGVAPERIGILASVTSFGTMVYLIAGGDLLPRLGAVRTLQVGVCIGTAGLLAALLGAWEALIFAAFLIGVGYGPSPPAGSDILNRHAPPGRRSLVFSIKQSGVPLGGAVAGVLMPALLVWADWRTACAIAAAAALATIAFVQPVRAAIDAERDRHHPLRLSEALRPRSLLRPFRAVAEGPVMLATTYAGFCFALVQGCLFAFYVTFLATGLGLSLPLAGLAFAVMQGVGVVGRVAVGWIADSVGSARATLVALAVASSAATLAVAGMSDGWPVWAIVGLAGVSGFASASWNGVYLSEIAAAAPAGMVGHATAGSTFLTFIGYVVGPVVFGAAVTAAGGYQAAFAVTAAAPLTGAASLLYAMRRTRET</sequence>
<dbReference type="InterPro" id="IPR036259">
    <property type="entry name" value="MFS_trans_sf"/>
</dbReference>
<dbReference type="InterPro" id="IPR020846">
    <property type="entry name" value="MFS_dom"/>
</dbReference>
<keyword evidence="2 4" id="KW-1133">Transmembrane helix</keyword>
<reference evidence="6" key="1">
    <citation type="journal article" date="2014" name="Int. J. Syst. Evol. Microbiol.">
        <title>Complete genome sequence of Corynebacterium casei LMG S-19264T (=DSM 44701T), isolated from a smear-ripened cheese.</title>
        <authorList>
            <consortium name="US DOE Joint Genome Institute (JGI-PGF)"/>
            <person name="Walter F."/>
            <person name="Albersmeier A."/>
            <person name="Kalinowski J."/>
            <person name="Ruckert C."/>
        </authorList>
    </citation>
    <scope>NUCLEOTIDE SEQUENCE</scope>
    <source>
        <strain evidence="6">KCTC 42651</strain>
    </source>
</reference>
<dbReference type="InterPro" id="IPR011701">
    <property type="entry name" value="MFS"/>
</dbReference>
<dbReference type="GO" id="GO:0022857">
    <property type="term" value="F:transmembrane transporter activity"/>
    <property type="evidence" value="ECO:0007669"/>
    <property type="project" value="InterPro"/>
</dbReference>
<accession>A0A919CRC0</accession>
<feature type="domain" description="Major facilitator superfamily (MFS) profile" evidence="5">
    <location>
        <begin position="6"/>
        <end position="403"/>
    </location>
</feature>
<dbReference type="Gene3D" id="1.20.1250.20">
    <property type="entry name" value="MFS general substrate transporter like domains"/>
    <property type="match status" value="2"/>
</dbReference>
<dbReference type="PANTHER" id="PTHR23527:SF1">
    <property type="entry name" value="BLL3282 PROTEIN"/>
    <property type="match status" value="1"/>
</dbReference>
<organism evidence="6 7">
    <name type="scientific">Thalassobaculum fulvum</name>
    <dbReference type="NCBI Taxonomy" id="1633335"/>
    <lineage>
        <taxon>Bacteria</taxon>
        <taxon>Pseudomonadati</taxon>
        <taxon>Pseudomonadota</taxon>
        <taxon>Alphaproteobacteria</taxon>
        <taxon>Rhodospirillales</taxon>
        <taxon>Thalassobaculaceae</taxon>
        <taxon>Thalassobaculum</taxon>
    </lineage>
</organism>
<keyword evidence="7" id="KW-1185">Reference proteome</keyword>
<feature type="transmembrane region" description="Helical" evidence="4">
    <location>
        <begin position="354"/>
        <end position="373"/>
    </location>
</feature>
<keyword evidence="3 4" id="KW-0472">Membrane</keyword>
<feature type="transmembrane region" description="Helical" evidence="4">
    <location>
        <begin position="311"/>
        <end position="333"/>
    </location>
</feature>
<proteinExistence type="predicted"/>
<evidence type="ECO:0000313" key="6">
    <source>
        <dbReference type="EMBL" id="GHD58454.1"/>
    </source>
</evidence>
<dbReference type="PROSITE" id="PS50850">
    <property type="entry name" value="MFS"/>
    <property type="match status" value="1"/>
</dbReference>
<dbReference type="Pfam" id="PF07690">
    <property type="entry name" value="MFS_1"/>
    <property type="match status" value="1"/>
</dbReference>
<dbReference type="EMBL" id="BMZS01000010">
    <property type="protein sequence ID" value="GHD58454.1"/>
    <property type="molecule type" value="Genomic_DNA"/>
</dbReference>
<dbReference type="SUPFAM" id="SSF103473">
    <property type="entry name" value="MFS general substrate transporter"/>
    <property type="match status" value="1"/>
</dbReference>
<gene>
    <name evidence="6" type="ORF">GCM10017083_41440</name>
</gene>
<protein>
    <submittedName>
        <fullName evidence="6">MFS transporter</fullName>
    </submittedName>
</protein>
<comment type="caution">
    <text evidence="6">The sequence shown here is derived from an EMBL/GenBank/DDBJ whole genome shotgun (WGS) entry which is preliminary data.</text>
</comment>